<evidence type="ECO:0000259" key="3">
    <source>
        <dbReference type="Pfam" id="PF00294"/>
    </source>
</evidence>
<organism evidence="4 5">
    <name type="scientific">Labrys miyagiensis</name>
    <dbReference type="NCBI Taxonomy" id="346912"/>
    <lineage>
        <taxon>Bacteria</taxon>
        <taxon>Pseudomonadati</taxon>
        <taxon>Pseudomonadota</taxon>
        <taxon>Alphaproteobacteria</taxon>
        <taxon>Hyphomicrobiales</taxon>
        <taxon>Xanthobacteraceae</taxon>
        <taxon>Labrys</taxon>
    </lineage>
</organism>
<evidence type="ECO:0000313" key="4">
    <source>
        <dbReference type="EMBL" id="GLS22141.1"/>
    </source>
</evidence>
<dbReference type="SUPFAM" id="SSF53613">
    <property type="entry name" value="Ribokinase-like"/>
    <property type="match status" value="1"/>
</dbReference>
<dbReference type="EMBL" id="BSPC01000058">
    <property type="protein sequence ID" value="GLS22141.1"/>
    <property type="molecule type" value="Genomic_DNA"/>
</dbReference>
<dbReference type="Proteomes" id="UP001156882">
    <property type="component" value="Unassembled WGS sequence"/>
</dbReference>
<dbReference type="InterPro" id="IPR029056">
    <property type="entry name" value="Ribokinase-like"/>
</dbReference>
<sequence length="314" mass="32374">MTAKPNPTRLLSVGSIIADVRIDVPILPPRGGDVLGSGASISAGGGFNILAAAARNGLKAAFGGQHGNGPYGERIRAALQSEGIEALMPASRMADSGFCVVLVEPDGERTFVTSPGVEARPGTMALSEIALGPADALFVSGYDLCYPDLGPAIADWIAVLPTSAWVMVDPGPLVTDIPVAIMAAVFARVDVFTLNRREAGLLSQRQDMSAGAAVILRRLRSDALLVIRDGPAGCWLFGGRFGAEGRHVPAPIVRMVDSTGAGDAHTGVFLASLAAGHDFLEAARRANAAAAFAVTRKGPATAPRKEELDAFLAA</sequence>
<dbReference type="PANTHER" id="PTHR10584:SF166">
    <property type="entry name" value="RIBOKINASE"/>
    <property type="match status" value="1"/>
</dbReference>
<evidence type="ECO:0000256" key="1">
    <source>
        <dbReference type="ARBA" id="ARBA00022679"/>
    </source>
</evidence>
<dbReference type="Gene3D" id="3.40.1190.20">
    <property type="match status" value="1"/>
</dbReference>
<comment type="caution">
    <text evidence="4">The sequence shown here is derived from an EMBL/GenBank/DDBJ whole genome shotgun (WGS) entry which is preliminary data.</text>
</comment>
<proteinExistence type="predicted"/>
<gene>
    <name evidence="4" type="ORF">GCM10007874_51580</name>
</gene>
<protein>
    <submittedName>
        <fullName evidence="4">Sugar kinase</fullName>
    </submittedName>
</protein>
<feature type="domain" description="Carbohydrate kinase PfkB" evidence="3">
    <location>
        <begin position="8"/>
        <end position="301"/>
    </location>
</feature>
<name>A0ABQ6CP81_9HYPH</name>
<dbReference type="RefSeq" id="WP_284315114.1">
    <property type="nucleotide sequence ID" value="NZ_BSPC01000058.1"/>
</dbReference>
<keyword evidence="1" id="KW-0808">Transferase</keyword>
<reference evidence="5" key="1">
    <citation type="journal article" date="2019" name="Int. J. Syst. Evol. Microbiol.">
        <title>The Global Catalogue of Microorganisms (GCM) 10K type strain sequencing project: providing services to taxonomists for standard genome sequencing and annotation.</title>
        <authorList>
            <consortium name="The Broad Institute Genomics Platform"/>
            <consortium name="The Broad Institute Genome Sequencing Center for Infectious Disease"/>
            <person name="Wu L."/>
            <person name="Ma J."/>
        </authorList>
    </citation>
    <scope>NUCLEOTIDE SEQUENCE [LARGE SCALE GENOMIC DNA]</scope>
    <source>
        <strain evidence="5">NBRC 101365</strain>
    </source>
</reference>
<dbReference type="InterPro" id="IPR011611">
    <property type="entry name" value="PfkB_dom"/>
</dbReference>
<evidence type="ECO:0000256" key="2">
    <source>
        <dbReference type="ARBA" id="ARBA00022777"/>
    </source>
</evidence>
<evidence type="ECO:0000313" key="5">
    <source>
        <dbReference type="Proteomes" id="UP001156882"/>
    </source>
</evidence>
<accession>A0ABQ6CP81</accession>
<keyword evidence="5" id="KW-1185">Reference proteome</keyword>
<keyword evidence="2 4" id="KW-0418">Kinase</keyword>
<dbReference type="PANTHER" id="PTHR10584">
    <property type="entry name" value="SUGAR KINASE"/>
    <property type="match status" value="1"/>
</dbReference>
<dbReference type="Pfam" id="PF00294">
    <property type="entry name" value="PfkB"/>
    <property type="match status" value="1"/>
</dbReference>
<dbReference type="GO" id="GO:0016301">
    <property type="term" value="F:kinase activity"/>
    <property type="evidence" value="ECO:0007669"/>
    <property type="project" value="UniProtKB-KW"/>
</dbReference>